<keyword evidence="1" id="KW-0732">Signal</keyword>
<reference evidence="2" key="1">
    <citation type="submission" date="2021-03" db="EMBL/GenBank/DDBJ databases">
        <authorList>
            <person name="Tagirdzhanova G."/>
        </authorList>
    </citation>
    <scope>NUCLEOTIDE SEQUENCE</scope>
</reference>
<comment type="caution">
    <text evidence="2">The sequence shown here is derived from an EMBL/GenBank/DDBJ whole genome shotgun (WGS) entry which is preliminary data.</text>
</comment>
<keyword evidence="3" id="KW-1185">Reference proteome</keyword>
<name>A0A8H3E9E2_9LECA</name>
<accession>A0A8H3E9E2</accession>
<dbReference type="OrthoDB" id="5428787at2759"/>
<sequence length="390" mass="39536">MPGSFVSLFLLALIHRFVVVSALSSQLCTTKQGTKSVKPVPSTTYALTLTLTKTVLITSTPSTTTTPKPVTTTVSTTNVVTQTTTAPANTATVTITTTDTTTNIITATTTQTATATATTTTTVAGGTSTVPAPAGFTAITQEPGYVPKIKEREVLGLAARAAASSQIVAKLNNGKCTVSPQLYPTSVICGQLVQTTTTKTTTKTASTTRTVTATTPTSTTTSTITSTTTSTVVPPAVTSTITDSTTATVSTTTYTTVLTTQTTTNTVTVSAPASTTYAACSSANIATNANGGHTINEVDGGVGNSASFTTAGSPYDCCVACFTSSDYCRAFVYIGISGFECELLTGGSCDPGVAFGGTQFMTDPYSTEPGLPVGNGPCGIVANGGDMLNW</sequence>
<dbReference type="Proteomes" id="UP000664521">
    <property type="component" value="Unassembled WGS sequence"/>
</dbReference>
<feature type="chain" id="PRO_5034063779" description="Apple domain-containing protein" evidence="1">
    <location>
        <begin position="23"/>
        <end position="390"/>
    </location>
</feature>
<dbReference type="AlphaFoldDB" id="A0A8H3E9E2"/>
<dbReference type="EMBL" id="CAJPDS010000001">
    <property type="protein sequence ID" value="CAF9902801.1"/>
    <property type="molecule type" value="Genomic_DNA"/>
</dbReference>
<gene>
    <name evidence="2" type="ORF">HETSPECPRED_000013</name>
</gene>
<feature type="signal peptide" evidence="1">
    <location>
        <begin position="1"/>
        <end position="22"/>
    </location>
</feature>
<organism evidence="2 3">
    <name type="scientific">Heterodermia speciosa</name>
    <dbReference type="NCBI Taxonomy" id="116794"/>
    <lineage>
        <taxon>Eukaryota</taxon>
        <taxon>Fungi</taxon>
        <taxon>Dikarya</taxon>
        <taxon>Ascomycota</taxon>
        <taxon>Pezizomycotina</taxon>
        <taxon>Lecanoromycetes</taxon>
        <taxon>OSLEUM clade</taxon>
        <taxon>Lecanoromycetidae</taxon>
        <taxon>Caliciales</taxon>
        <taxon>Physciaceae</taxon>
        <taxon>Heterodermia</taxon>
    </lineage>
</organism>
<evidence type="ECO:0000256" key="1">
    <source>
        <dbReference type="SAM" id="SignalP"/>
    </source>
</evidence>
<protein>
    <recommendedName>
        <fullName evidence="4">Apple domain-containing protein</fullName>
    </recommendedName>
</protein>
<evidence type="ECO:0000313" key="2">
    <source>
        <dbReference type="EMBL" id="CAF9902801.1"/>
    </source>
</evidence>
<evidence type="ECO:0000313" key="3">
    <source>
        <dbReference type="Proteomes" id="UP000664521"/>
    </source>
</evidence>
<proteinExistence type="predicted"/>
<evidence type="ECO:0008006" key="4">
    <source>
        <dbReference type="Google" id="ProtNLM"/>
    </source>
</evidence>